<dbReference type="InterPro" id="IPR001680">
    <property type="entry name" value="WD40_rpt"/>
</dbReference>
<dbReference type="PANTHER" id="PTHR46108:SF4">
    <property type="entry name" value="BLUE CHEESE"/>
    <property type="match status" value="1"/>
</dbReference>
<keyword evidence="1 3" id="KW-0853">WD repeat</keyword>
<evidence type="ECO:0000256" key="3">
    <source>
        <dbReference type="PROSITE-ProRule" id="PRU00221"/>
    </source>
</evidence>
<dbReference type="InterPro" id="IPR011993">
    <property type="entry name" value="PH-like_dom_sf"/>
</dbReference>
<evidence type="ECO:0000313" key="8">
    <source>
        <dbReference type="Proteomes" id="UP001172684"/>
    </source>
</evidence>
<feature type="region of interest" description="Disordered" evidence="4">
    <location>
        <begin position="209"/>
        <end position="232"/>
    </location>
</feature>
<evidence type="ECO:0000256" key="2">
    <source>
        <dbReference type="ARBA" id="ARBA00022737"/>
    </source>
</evidence>
<dbReference type="InterPro" id="IPR015943">
    <property type="entry name" value="WD40/YVTN_repeat-like_dom_sf"/>
</dbReference>
<evidence type="ECO:0000256" key="1">
    <source>
        <dbReference type="ARBA" id="ARBA00022574"/>
    </source>
</evidence>
<dbReference type="PROSITE" id="PS50294">
    <property type="entry name" value="WD_REPEATS_REGION"/>
    <property type="match status" value="1"/>
</dbReference>
<dbReference type="EMBL" id="JAPDRL010000101">
    <property type="protein sequence ID" value="KAJ9657399.1"/>
    <property type="molecule type" value="Genomic_DNA"/>
</dbReference>
<dbReference type="CDD" id="cd01201">
    <property type="entry name" value="PH_BEACH"/>
    <property type="match status" value="1"/>
</dbReference>
<dbReference type="Pfam" id="PF02138">
    <property type="entry name" value="Beach"/>
    <property type="match status" value="1"/>
</dbReference>
<reference evidence="7" key="1">
    <citation type="submission" date="2022-10" db="EMBL/GenBank/DDBJ databases">
        <title>Culturing micro-colonial fungi from biological soil crusts in the Mojave desert and describing Neophaeococcomyces mojavensis, and introducing the new genera and species Taxawa tesnikishii.</title>
        <authorList>
            <person name="Kurbessoian T."/>
            <person name="Stajich J.E."/>
        </authorList>
    </citation>
    <scope>NUCLEOTIDE SEQUENCE</scope>
    <source>
        <strain evidence="7">TK_1</strain>
    </source>
</reference>
<feature type="region of interest" description="Disordered" evidence="4">
    <location>
        <begin position="1716"/>
        <end position="1814"/>
    </location>
</feature>
<dbReference type="InterPro" id="IPR013320">
    <property type="entry name" value="ConA-like_dom_sf"/>
</dbReference>
<accession>A0ABQ9NK66</accession>
<dbReference type="Pfam" id="PF14844">
    <property type="entry name" value="PH_BEACH"/>
    <property type="match status" value="1"/>
</dbReference>
<dbReference type="Gene3D" id="2.60.120.200">
    <property type="match status" value="1"/>
</dbReference>
<dbReference type="InterPro" id="IPR056252">
    <property type="entry name" value="Alfy-like_Arm-like"/>
</dbReference>
<dbReference type="InterPro" id="IPR000409">
    <property type="entry name" value="BEACH_dom"/>
</dbReference>
<evidence type="ECO:0000259" key="6">
    <source>
        <dbReference type="PROSITE" id="PS51783"/>
    </source>
</evidence>
<feature type="domain" description="BEACH-type PH" evidence="6">
    <location>
        <begin position="1839"/>
        <end position="1972"/>
    </location>
</feature>
<dbReference type="SUPFAM" id="SSF50978">
    <property type="entry name" value="WD40 repeat-like"/>
    <property type="match status" value="1"/>
</dbReference>
<evidence type="ECO:0000256" key="4">
    <source>
        <dbReference type="SAM" id="MobiDB-lite"/>
    </source>
</evidence>
<organism evidence="7 8">
    <name type="scientific">Coniosporium apollinis</name>
    <dbReference type="NCBI Taxonomy" id="61459"/>
    <lineage>
        <taxon>Eukaryota</taxon>
        <taxon>Fungi</taxon>
        <taxon>Dikarya</taxon>
        <taxon>Ascomycota</taxon>
        <taxon>Pezizomycotina</taxon>
        <taxon>Dothideomycetes</taxon>
        <taxon>Dothideomycetes incertae sedis</taxon>
        <taxon>Coniosporium</taxon>
    </lineage>
</organism>
<dbReference type="InterPro" id="IPR023362">
    <property type="entry name" value="PH-BEACH_dom"/>
</dbReference>
<dbReference type="PROSITE" id="PS50082">
    <property type="entry name" value="WD_REPEATS_2"/>
    <property type="match status" value="1"/>
</dbReference>
<dbReference type="InterPro" id="IPR051944">
    <property type="entry name" value="BEACH_domain_protein"/>
</dbReference>
<sequence>MDNKARRQRSTTTASNGSPIDEAAHSELRECLAKLTSTHIHITTDKRPTIDELQSLCDSLHRIRQCLVNFENRSHAKDAFRRLHGFQALLAVLASLSGYYSPTTLTKDEEKGFFELLKATLDVLSEALHNQPGNRRYFARRVGGNGWLALEKSLANTGVNGTNHSGEDEYEASREQFFSCLLAHALGEEVISRIFRSFSRIRQSVESSNLDSKRENIPPRNEVTKSDSSLSEENDAIAEPLAAIRSQLRMFLSGTEVVQNPETIPMIFNFWQTLAVSPESRSAPSWLRLAILVAVEQVLSHSTYNQVMIHRTGILSSILPVVFDQELPSSEKTVLHGIADILAAYGVNKLEDGYYLFKKASTSGAAAEFLLKSIQTSRQPPFIQFDLSLHGHSSIELRDLGRPFPPSSSSAGYTMTAWIRIDQFDPTCHTTIFGACDATQSCFVLAYLERDSHHFILQTSITAQRPSVRFKSTVFKAGIWYHIAVVHRRPKATSSSRATLFVNGEFTEQLKCQYPASPPIPNSSTESFASLSSPDYKYPPVQAFLGTPQDLAPRIGRNVVSSKLSLASFHLFQDALSDEVIAVHQKLGPRYYGNFQDCLGSFQTYRDSAQLNILNESLHPGKEEKSEIISAIHSKAGFVLPENRILLSISPSMVMDDDDRDNIDESQLIKSLSKAAAKNLQHLTKASPIVINGAVPSINDALTHSRGVALLLGDPVVAVPQSLDDASWRIAGCAAVGLKLVEVAQGKDAILRAVNLLFQSVEGSWRNSEAMEKETGYAVLASLLSEKMGLGSMFSNKPILRSDQPQMDDAERDALAHELLRNILRFVGYCEARPEESTIINPLAYRVLLVDFDMWRRTSADTQKLYYSQFVSFAKGSKHHLFNSRRLTRMRVVKRFLDALKGESFAPDVLSNFLEAFKVLVECNVSGDILRSLALFITYALHDSRAFGRRTLRPKSSTLRMGNRPTPPQLSPVLLSPRPESPIQYNGISQDSREELGIKVLGMYTDLLCESSSTNNLRKFAKAVTNKWLLYLLAENEPRVVVLGTKILARLLVVLGGSYVKKFAEKTGGFIVMKQRLKTWWSIPAIWTLCFAVLTGVDVATIDVERDFDLPNLMASLFGEGRISVANPEIVSTIMAMLETGLRVVVRHQAEPRNMTVPRSTDNVQPAHSDNPSLRHRRLRSVSLNIERLTPGFQPLPKEQMAEYAGILHTVLEVFTNLHLRSQEFRDFAVSSSYVQELLFVLFPVTVASDPTNATTELHSRGPASSFEGQDIINPPQSDSIDDRPSLVRIRAVEREPNQASRKPAPLRRGSSFILVSSQEANYAPSTARIKYAISTHVSARISPQTKNPLPEVVLATITAVFLDQIFHRKDFPGFGLFLKVPPGSQSHQAQFETYILRHAMSAVTSYMQLHQNLLCEPRIILNLARYTVHMAEAVFEGWFIDGAEPLLDFIGTLLDFLQRPDIARTKGVRLCTQAISSIRIVFLRVLLLRLSELRELGQEQDTVAFMDKLVYWQTIVLAPDNADETLLRLLCYLLYTQLVVPQERIRLAAANFWRMILVQKPEETSQILNQAMSSHHKKLSLGFMKLTELDNETFLEWVDEHREDLDAFFFGTLAKSWEDFVEQENRKTSETARNRVARRRERLKQWQADEANVDNVWHRHEISTNHWRVNIHTSERLKHQRALQDQQDNLGFIASRSERLDKILQGPCGLFGRNEPSRWQLDETEGRNRMRMRIMPDDTSHDEAEYQPKRKASEVPAKPQPKLDTNIRRVSSNNGISATPVATQNAEGASVLESGRQRSNSQLSAKSAAEEDFEMVDDPQVDDDGFEDKYRKVMRSLEPNDPVQLVCNVSRIVGLEAIEGLLIVGKGSLYLLDTFFQRSDGEIVRVWQAPNEERDPYLRMISGREMNNKKPQVADHEQSNRHWKWAEVISISKRRFLFRNVALEVFFTDGRSYLLTALNPQTRNDLYTKLVNRAPHVNSVAPASHSEDSWRLESLRHPEEAPQSLSSKWANVFSSASSNPATRKWLKGEISNFHYLMLINTMAGRTFNDLTQYPVFPWVIADYTSDELDLTNERTFRDLSKPMGCQTASRESDFRDRYKSFAEMGDHNSPPFHYGTHYSSAMIVTSYLIRLQPFVQSYLLLQGGNFDHADRLFSSIEKTWLLASRESMTDVRELTPEFFYLPEFLKNINSYNFGNRQSGGKVDDVELPPWAKGDPEIFIAKNREALESPYVSKNLHQWIDLVFGFKQSGDAAIEATNVFHHLSYHGAKDLDQIDDPMERLATIGIIHNFGQTPHQVFQRAHPQRKDVPVKSKRLDDAAESLTQLPSFTESQDRVSSLLYSPKQDKVLVSGAFRLNIPPNYERYMEWGFADGSVRFYAADSKKLLGLFEHLHQSQISCATFVDSKTLITAGTDCVISVWTISAAGKAVDLQPRICHFGHRTPVTTLAACRPFSTFVSASTDGKVYLWDLNRSEFIRELELGDGTAPVQCARINGVTGHVMLCAGSRVLLYTLNGRLLLDQRVCETEEPDDVVASCAFYEGAGNEWVSRELMFTGHRRGVVNVWNKTISGSGEWRLELVKRLDHVDTAREGALNFAAPMTCILPLPTVVYTGDEEGRVFQWECSQRQ</sequence>
<comment type="caution">
    <text evidence="7">The sequence shown here is derived from an EMBL/GenBank/DDBJ whole genome shotgun (WGS) entry which is preliminary data.</text>
</comment>
<dbReference type="PROSITE" id="PS51783">
    <property type="entry name" value="PH_BEACH"/>
    <property type="match status" value="1"/>
</dbReference>
<feature type="region of interest" description="Disordered" evidence="4">
    <location>
        <begin position="1"/>
        <end position="20"/>
    </location>
</feature>
<dbReference type="Gene3D" id="2.130.10.10">
    <property type="entry name" value="YVTN repeat-like/Quinoprotein amine dehydrogenase"/>
    <property type="match status" value="1"/>
</dbReference>
<feature type="compositionally biased region" description="Polar residues" evidence="4">
    <location>
        <begin position="1769"/>
        <end position="1788"/>
    </location>
</feature>
<dbReference type="CDD" id="cd06071">
    <property type="entry name" value="Beach"/>
    <property type="match status" value="1"/>
</dbReference>
<dbReference type="SUPFAM" id="SSF81837">
    <property type="entry name" value="BEACH domain"/>
    <property type="match status" value="1"/>
</dbReference>
<feature type="domain" description="BEACH" evidence="5">
    <location>
        <begin position="2011"/>
        <end position="2305"/>
    </location>
</feature>
<dbReference type="PANTHER" id="PTHR46108">
    <property type="entry name" value="BLUE CHEESE"/>
    <property type="match status" value="1"/>
</dbReference>
<dbReference type="Pfam" id="PF23295">
    <property type="entry name" value="Arm_4"/>
    <property type="match status" value="1"/>
</dbReference>
<dbReference type="PROSITE" id="PS50197">
    <property type="entry name" value="BEACH"/>
    <property type="match status" value="1"/>
</dbReference>
<feature type="region of interest" description="Disordered" evidence="4">
    <location>
        <begin position="1254"/>
        <end position="1279"/>
    </location>
</feature>
<dbReference type="SUPFAM" id="SSF49899">
    <property type="entry name" value="Concanavalin A-like lectins/glucanases"/>
    <property type="match status" value="1"/>
</dbReference>
<feature type="compositionally biased region" description="Basic and acidic residues" evidence="4">
    <location>
        <begin position="1721"/>
        <end position="1754"/>
    </location>
</feature>
<feature type="compositionally biased region" description="Basic and acidic residues" evidence="4">
    <location>
        <begin position="211"/>
        <end position="225"/>
    </location>
</feature>
<dbReference type="SMART" id="SM00320">
    <property type="entry name" value="WD40"/>
    <property type="match status" value="3"/>
</dbReference>
<name>A0ABQ9NK66_9PEZI</name>
<dbReference type="InterPro" id="IPR036322">
    <property type="entry name" value="WD40_repeat_dom_sf"/>
</dbReference>
<dbReference type="Gene3D" id="2.30.29.30">
    <property type="entry name" value="Pleckstrin-homology domain (PH domain)/Phosphotyrosine-binding domain (PTB)"/>
    <property type="match status" value="1"/>
</dbReference>
<proteinExistence type="predicted"/>
<keyword evidence="8" id="KW-1185">Reference proteome</keyword>
<gene>
    <name evidence="7" type="primary">BPH1</name>
    <name evidence="7" type="ORF">H2201_008194</name>
</gene>
<dbReference type="SUPFAM" id="SSF50729">
    <property type="entry name" value="PH domain-like"/>
    <property type="match status" value="1"/>
</dbReference>
<evidence type="ECO:0000259" key="5">
    <source>
        <dbReference type="PROSITE" id="PS50197"/>
    </source>
</evidence>
<keyword evidence="2" id="KW-0677">Repeat</keyword>
<dbReference type="InterPro" id="IPR036372">
    <property type="entry name" value="BEACH_dom_sf"/>
</dbReference>
<dbReference type="Pfam" id="PF13385">
    <property type="entry name" value="Laminin_G_3"/>
    <property type="match status" value="1"/>
</dbReference>
<evidence type="ECO:0000313" key="7">
    <source>
        <dbReference type="EMBL" id="KAJ9657399.1"/>
    </source>
</evidence>
<dbReference type="Pfam" id="PF00400">
    <property type="entry name" value="WD40"/>
    <property type="match status" value="1"/>
</dbReference>
<dbReference type="Proteomes" id="UP001172684">
    <property type="component" value="Unassembled WGS sequence"/>
</dbReference>
<dbReference type="Gene3D" id="1.10.1540.10">
    <property type="entry name" value="BEACH domain"/>
    <property type="match status" value="1"/>
</dbReference>
<protein>
    <submittedName>
        <fullName evidence="7">Beige protein-like 1</fullName>
    </submittedName>
</protein>
<dbReference type="SMART" id="SM01026">
    <property type="entry name" value="Beach"/>
    <property type="match status" value="1"/>
</dbReference>
<feature type="repeat" description="WD" evidence="3">
    <location>
        <begin position="2436"/>
        <end position="2477"/>
    </location>
</feature>